<keyword evidence="6" id="KW-0472">Membrane</keyword>
<dbReference type="PANTHER" id="PTHR48041">
    <property type="entry name" value="ABC TRANSPORTER G FAMILY MEMBER 28"/>
    <property type="match status" value="1"/>
</dbReference>
<name>A0AAV8ZQZ6_9CUCU</name>
<keyword evidence="3" id="KW-0813">Transport</keyword>
<dbReference type="Proteomes" id="UP001162156">
    <property type="component" value="Unassembled WGS sequence"/>
</dbReference>
<dbReference type="GO" id="GO:0016887">
    <property type="term" value="F:ATP hydrolysis activity"/>
    <property type="evidence" value="ECO:0007669"/>
    <property type="project" value="InterPro"/>
</dbReference>
<dbReference type="InterPro" id="IPR003439">
    <property type="entry name" value="ABC_transporter-like_ATP-bd"/>
</dbReference>
<sequence>NTGVTGQRLINDEIRNENTFRKRSCYIMQDDNLQPLLTVQEAMSIAGHLKMSSKYTNKEKQARVKYDVKEILESISLWEHRKSRTSALSGGQKKRLSIALELLKNPQVMFFDEPTR</sequence>
<dbReference type="SUPFAM" id="SSF52540">
    <property type="entry name" value="P-loop containing nucleoside triphosphate hydrolases"/>
    <property type="match status" value="1"/>
</dbReference>
<keyword evidence="5" id="KW-1133">Transmembrane helix</keyword>
<evidence type="ECO:0000256" key="6">
    <source>
        <dbReference type="ARBA" id="ARBA00023136"/>
    </source>
</evidence>
<gene>
    <name evidence="8" type="ORF">NQ314_001825</name>
</gene>
<evidence type="ECO:0000313" key="9">
    <source>
        <dbReference type="Proteomes" id="UP001162156"/>
    </source>
</evidence>
<organism evidence="8 9">
    <name type="scientific">Rhamnusium bicolor</name>
    <dbReference type="NCBI Taxonomy" id="1586634"/>
    <lineage>
        <taxon>Eukaryota</taxon>
        <taxon>Metazoa</taxon>
        <taxon>Ecdysozoa</taxon>
        <taxon>Arthropoda</taxon>
        <taxon>Hexapoda</taxon>
        <taxon>Insecta</taxon>
        <taxon>Pterygota</taxon>
        <taxon>Neoptera</taxon>
        <taxon>Endopterygota</taxon>
        <taxon>Coleoptera</taxon>
        <taxon>Polyphaga</taxon>
        <taxon>Cucujiformia</taxon>
        <taxon>Chrysomeloidea</taxon>
        <taxon>Cerambycidae</taxon>
        <taxon>Lepturinae</taxon>
        <taxon>Rhagiini</taxon>
        <taxon>Rhamnusium</taxon>
    </lineage>
</organism>
<evidence type="ECO:0000313" key="8">
    <source>
        <dbReference type="EMBL" id="KAJ8969287.1"/>
    </source>
</evidence>
<protein>
    <recommendedName>
        <fullName evidence="7">ABC transporter domain-containing protein</fullName>
    </recommendedName>
</protein>
<keyword evidence="4" id="KW-0812">Transmembrane</keyword>
<dbReference type="EMBL" id="JANEYF010000559">
    <property type="protein sequence ID" value="KAJ8969287.1"/>
    <property type="molecule type" value="Genomic_DNA"/>
</dbReference>
<comment type="caution">
    <text evidence="8">The sequence shown here is derived from an EMBL/GenBank/DDBJ whole genome shotgun (WGS) entry which is preliminary data.</text>
</comment>
<reference evidence="8" key="1">
    <citation type="journal article" date="2023" name="Insect Mol. Biol.">
        <title>Genome sequencing provides insights into the evolution of gene families encoding plant cell wall-degrading enzymes in longhorned beetles.</title>
        <authorList>
            <person name="Shin N.R."/>
            <person name="Okamura Y."/>
            <person name="Kirsch R."/>
            <person name="Pauchet Y."/>
        </authorList>
    </citation>
    <scope>NUCLEOTIDE SEQUENCE</scope>
    <source>
        <strain evidence="8">RBIC_L_NR</strain>
    </source>
</reference>
<evidence type="ECO:0000259" key="7">
    <source>
        <dbReference type="Pfam" id="PF00005"/>
    </source>
</evidence>
<dbReference type="Pfam" id="PF00005">
    <property type="entry name" value="ABC_tran"/>
    <property type="match status" value="1"/>
</dbReference>
<dbReference type="GO" id="GO:0005524">
    <property type="term" value="F:ATP binding"/>
    <property type="evidence" value="ECO:0007669"/>
    <property type="project" value="InterPro"/>
</dbReference>
<dbReference type="AlphaFoldDB" id="A0AAV8ZQZ6"/>
<dbReference type="InterPro" id="IPR050352">
    <property type="entry name" value="ABCG_transporters"/>
</dbReference>
<evidence type="ECO:0000256" key="1">
    <source>
        <dbReference type="ARBA" id="ARBA00004141"/>
    </source>
</evidence>
<comment type="similarity">
    <text evidence="2">Belongs to the ABC transporter superfamily. ABCG family. Eye pigment precursor importer (TC 3.A.1.204) subfamily.</text>
</comment>
<evidence type="ECO:0000256" key="4">
    <source>
        <dbReference type="ARBA" id="ARBA00022692"/>
    </source>
</evidence>
<dbReference type="GO" id="GO:0005886">
    <property type="term" value="C:plasma membrane"/>
    <property type="evidence" value="ECO:0007669"/>
    <property type="project" value="TreeGrafter"/>
</dbReference>
<dbReference type="Gene3D" id="3.40.50.300">
    <property type="entry name" value="P-loop containing nucleotide triphosphate hydrolases"/>
    <property type="match status" value="1"/>
</dbReference>
<evidence type="ECO:0000256" key="3">
    <source>
        <dbReference type="ARBA" id="ARBA00022448"/>
    </source>
</evidence>
<dbReference type="PANTHER" id="PTHR48041:SF133">
    <property type="entry name" value="GH24286P"/>
    <property type="match status" value="1"/>
</dbReference>
<evidence type="ECO:0000256" key="2">
    <source>
        <dbReference type="ARBA" id="ARBA00005814"/>
    </source>
</evidence>
<keyword evidence="9" id="KW-1185">Reference proteome</keyword>
<comment type="subcellular location">
    <subcellularLocation>
        <location evidence="1">Membrane</location>
        <topology evidence="1">Multi-pass membrane protein</topology>
    </subcellularLocation>
</comment>
<dbReference type="GO" id="GO:0042626">
    <property type="term" value="F:ATPase-coupled transmembrane transporter activity"/>
    <property type="evidence" value="ECO:0007669"/>
    <property type="project" value="TreeGrafter"/>
</dbReference>
<accession>A0AAV8ZQZ6</accession>
<proteinExistence type="inferred from homology"/>
<evidence type="ECO:0000256" key="5">
    <source>
        <dbReference type="ARBA" id="ARBA00022989"/>
    </source>
</evidence>
<dbReference type="InterPro" id="IPR027417">
    <property type="entry name" value="P-loop_NTPase"/>
</dbReference>
<feature type="non-terminal residue" evidence="8">
    <location>
        <position position="1"/>
    </location>
</feature>
<feature type="domain" description="ABC transporter" evidence="7">
    <location>
        <begin position="15"/>
        <end position="115"/>
    </location>
</feature>